<accession>A0A9X2C1Z8</accession>
<reference evidence="7" key="1">
    <citation type="submission" date="2021-11" db="EMBL/GenBank/DDBJ databases">
        <title>BS-T2-15 a new species belonging to the Comamonadaceae family isolated from the soil of a French oak forest.</title>
        <authorList>
            <person name="Mieszkin S."/>
            <person name="Alain K."/>
        </authorList>
    </citation>
    <scope>NUCLEOTIDE SEQUENCE</scope>
    <source>
        <strain evidence="7">BS-T2-15</strain>
    </source>
</reference>
<keyword evidence="3" id="KW-0813">Transport</keyword>
<comment type="caution">
    <text evidence="7">The sequence shown here is derived from an EMBL/GenBank/DDBJ whole genome shotgun (WGS) entry which is preliminary data.</text>
</comment>
<comment type="similarity">
    <text evidence="2">Belongs to the bacterial solute-binding protein 5 family.</text>
</comment>
<dbReference type="RefSeq" id="WP_275684776.1">
    <property type="nucleotide sequence ID" value="NZ_JAJLJH010000010.1"/>
</dbReference>
<dbReference type="PANTHER" id="PTHR30290">
    <property type="entry name" value="PERIPLASMIC BINDING COMPONENT OF ABC TRANSPORTER"/>
    <property type="match status" value="1"/>
</dbReference>
<comment type="subcellular location">
    <subcellularLocation>
        <location evidence="1">Cell envelope</location>
    </subcellularLocation>
</comment>
<dbReference type="InterPro" id="IPR039424">
    <property type="entry name" value="SBP_5"/>
</dbReference>
<feature type="signal peptide" evidence="5">
    <location>
        <begin position="1"/>
        <end position="27"/>
    </location>
</feature>
<dbReference type="Gene3D" id="3.10.105.10">
    <property type="entry name" value="Dipeptide-binding Protein, Domain 3"/>
    <property type="match status" value="1"/>
</dbReference>
<dbReference type="GO" id="GO:0015833">
    <property type="term" value="P:peptide transport"/>
    <property type="evidence" value="ECO:0007669"/>
    <property type="project" value="TreeGrafter"/>
</dbReference>
<dbReference type="AlphaFoldDB" id="A0A9X2C1Z8"/>
<dbReference type="EMBL" id="JAJLJH010000010">
    <property type="protein sequence ID" value="MCK9688727.1"/>
    <property type="molecule type" value="Genomic_DNA"/>
</dbReference>
<dbReference type="Gene3D" id="3.40.190.10">
    <property type="entry name" value="Periplasmic binding protein-like II"/>
    <property type="match status" value="1"/>
</dbReference>
<evidence type="ECO:0000256" key="4">
    <source>
        <dbReference type="ARBA" id="ARBA00022729"/>
    </source>
</evidence>
<dbReference type="InterPro" id="IPR000914">
    <property type="entry name" value="SBP_5_dom"/>
</dbReference>
<evidence type="ECO:0000256" key="1">
    <source>
        <dbReference type="ARBA" id="ARBA00004196"/>
    </source>
</evidence>
<evidence type="ECO:0000256" key="3">
    <source>
        <dbReference type="ARBA" id="ARBA00022448"/>
    </source>
</evidence>
<dbReference type="GO" id="GO:1904680">
    <property type="term" value="F:peptide transmembrane transporter activity"/>
    <property type="evidence" value="ECO:0007669"/>
    <property type="project" value="TreeGrafter"/>
</dbReference>
<dbReference type="PANTHER" id="PTHR30290:SF10">
    <property type="entry name" value="PERIPLASMIC OLIGOPEPTIDE-BINDING PROTEIN-RELATED"/>
    <property type="match status" value="1"/>
</dbReference>
<dbReference type="SUPFAM" id="SSF53850">
    <property type="entry name" value="Periplasmic binding protein-like II"/>
    <property type="match status" value="1"/>
</dbReference>
<dbReference type="InterPro" id="IPR030678">
    <property type="entry name" value="Peptide/Ni-bd"/>
</dbReference>
<evidence type="ECO:0000313" key="8">
    <source>
        <dbReference type="Proteomes" id="UP001139353"/>
    </source>
</evidence>
<keyword evidence="8" id="KW-1185">Reference proteome</keyword>
<protein>
    <submittedName>
        <fullName evidence="7">ABC transporter substrate-binding protein</fullName>
    </submittedName>
</protein>
<name>A0A9X2C1Z8_9BURK</name>
<sequence length="606" mass="68028">MRSSIRRCWPLAAVALAGGLAAASAFAQAPAPHKVLRYSLERAETGFDPAQTPDAYSREIIDNIIEPPLRYDLLARPARLRVATAAALPQMSADFRELTLKIRPGIFFADDPAFHGRVRELTAADYAYSLRRHFDPRLHSVAYADLLADDILGLQALRERALSRDQPFDYDSPVEGLAVVDRYTLRIRFGHPSPRFPLKLAESIYAGAIAREVAETYGDAIMEHPVGTGPYRLVQWRRSSFIALERNPRFRDEFYDEQPDAGDADGQATAARLHGRREPMIDRVEVSIIEEPQPSWLAYVGGAFDLTLVPYEFAPDAAPGGRLAPNLAKRGMRLHLVSQPDVTYTYFNMDDPVVGGYTPERVALRRAIALGYDNAEEIRLLRKPLAIPAQGLVAPLVAGYDPSLRTNMSDYDPVRARALLDLYGYVDVNGDGYRERPNGGALVLHMATQPDTSSRQLNELWQKKMEAIGIRIVFERRPWPEQMKQARAGKLQMWTLGGSSDEPDPEDLLALAYGPSKGEGNWSRFDLPEYNADFRRVQELPDGPERQAAIAQAQKLLLAYMPMKTHLHRVRLVLTQPWLEGYPANPFVNGYWRFLDIDAARRPATQ</sequence>
<dbReference type="Pfam" id="PF00496">
    <property type="entry name" value="SBP_bac_5"/>
    <property type="match status" value="1"/>
</dbReference>
<evidence type="ECO:0000313" key="7">
    <source>
        <dbReference type="EMBL" id="MCK9688727.1"/>
    </source>
</evidence>
<keyword evidence="4 5" id="KW-0732">Signal</keyword>
<dbReference type="GO" id="GO:0030288">
    <property type="term" value="C:outer membrane-bounded periplasmic space"/>
    <property type="evidence" value="ECO:0007669"/>
    <property type="project" value="UniProtKB-ARBA"/>
</dbReference>
<proteinExistence type="inferred from homology"/>
<feature type="chain" id="PRO_5040993258" evidence="5">
    <location>
        <begin position="28"/>
        <end position="606"/>
    </location>
</feature>
<evidence type="ECO:0000259" key="6">
    <source>
        <dbReference type="Pfam" id="PF00496"/>
    </source>
</evidence>
<evidence type="ECO:0000256" key="2">
    <source>
        <dbReference type="ARBA" id="ARBA00005695"/>
    </source>
</evidence>
<organism evidence="7 8">
    <name type="scientific">Scleromatobacter humisilvae</name>
    <dbReference type="NCBI Taxonomy" id="2897159"/>
    <lineage>
        <taxon>Bacteria</taxon>
        <taxon>Pseudomonadati</taxon>
        <taxon>Pseudomonadota</taxon>
        <taxon>Betaproteobacteria</taxon>
        <taxon>Burkholderiales</taxon>
        <taxon>Sphaerotilaceae</taxon>
        <taxon>Scleromatobacter</taxon>
    </lineage>
</organism>
<dbReference type="Proteomes" id="UP001139353">
    <property type="component" value="Unassembled WGS sequence"/>
</dbReference>
<gene>
    <name evidence="7" type="ORF">LPC04_23695</name>
</gene>
<dbReference type="PIRSF" id="PIRSF002741">
    <property type="entry name" value="MppA"/>
    <property type="match status" value="1"/>
</dbReference>
<feature type="domain" description="Solute-binding protein family 5" evidence="6">
    <location>
        <begin position="85"/>
        <end position="517"/>
    </location>
</feature>
<evidence type="ECO:0000256" key="5">
    <source>
        <dbReference type="SAM" id="SignalP"/>
    </source>
</evidence>
<dbReference type="GO" id="GO:0043190">
    <property type="term" value="C:ATP-binding cassette (ABC) transporter complex"/>
    <property type="evidence" value="ECO:0007669"/>
    <property type="project" value="InterPro"/>
</dbReference>